<reference evidence="3 4" key="1">
    <citation type="submission" date="2021-05" db="EMBL/GenBank/DDBJ databases">
        <title>Complete genome of Nocardioides aquaticus KCTC 9944T isolated from meromictic and hypersaline Ekho Lake, Antarctica.</title>
        <authorList>
            <person name="Hwang K."/>
            <person name="Kim K.M."/>
            <person name="Choe H."/>
        </authorList>
    </citation>
    <scope>NUCLEOTIDE SEQUENCE [LARGE SCALE GENOMIC DNA]</scope>
    <source>
        <strain evidence="3 4">KCTC 9944</strain>
    </source>
</reference>
<sequence length="210" mass="21894">MRTRRPASERGAVAVEAALVIPILMLLVFGIIEMSLLLRDSLAVTSSVRAGGRVASALAGAGPAGVNEGGDCTAPCTPANAPMLAQMAANAVQTSGSALPEDSVQELWVFRANPQGFPGAAGNDEWTCTVNCVRFRWVPARDQFRYLDGAWASATINACVNSSPDTVGIYLRARHDFITGLFGAGLDVSDSAVFTFEPLPALTCAAGTHP</sequence>
<keyword evidence="1" id="KW-0472">Membrane</keyword>
<protein>
    <recommendedName>
        <fullName evidence="2">TadE-like domain-containing protein</fullName>
    </recommendedName>
</protein>
<dbReference type="EMBL" id="CP075371">
    <property type="protein sequence ID" value="QVT79006.1"/>
    <property type="molecule type" value="Genomic_DNA"/>
</dbReference>
<keyword evidence="4" id="KW-1185">Reference proteome</keyword>
<evidence type="ECO:0000313" key="3">
    <source>
        <dbReference type="EMBL" id="QVT79006.1"/>
    </source>
</evidence>
<feature type="domain" description="TadE-like" evidence="2">
    <location>
        <begin position="11"/>
        <end position="53"/>
    </location>
</feature>
<gene>
    <name evidence="3" type="ORF">ENKNEFLB_01386</name>
</gene>
<proteinExistence type="predicted"/>
<organism evidence="3 4">
    <name type="scientific">Nocardioides aquaticus</name>
    <dbReference type="NCBI Taxonomy" id="160826"/>
    <lineage>
        <taxon>Bacteria</taxon>
        <taxon>Bacillati</taxon>
        <taxon>Actinomycetota</taxon>
        <taxon>Actinomycetes</taxon>
        <taxon>Propionibacteriales</taxon>
        <taxon>Nocardioidaceae</taxon>
        <taxon>Nocardioides</taxon>
    </lineage>
</organism>
<accession>A0ABX8EHC1</accession>
<feature type="transmembrane region" description="Helical" evidence="1">
    <location>
        <begin position="12"/>
        <end position="32"/>
    </location>
</feature>
<dbReference type="Proteomes" id="UP000679307">
    <property type="component" value="Chromosome"/>
</dbReference>
<evidence type="ECO:0000256" key="1">
    <source>
        <dbReference type="SAM" id="Phobius"/>
    </source>
</evidence>
<dbReference type="InterPro" id="IPR012495">
    <property type="entry name" value="TadE-like_dom"/>
</dbReference>
<dbReference type="RefSeq" id="WP_214058510.1">
    <property type="nucleotide sequence ID" value="NZ_BAAAHS010000019.1"/>
</dbReference>
<keyword evidence="1" id="KW-0812">Transmembrane</keyword>
<dbReference type="Pfam" id="PF07811">
    <property type="entry name" value="TadE"/>
    <property type="match status" value="1"/>
</dbReference>
<evidence type="ECO:0000259" key="2">
    <source>
        <dbReference type="Pfam" id="PF07811"/>
    </source>
</evidence>
<evidence type="ECO:0000313" key="4">
    <source>
        <dbReference type="Proteomes" id="UP000679307"/>
    </source>
</evidence>
<name>A0ABX8EHC1_9ACTN</name>
<keyword evidence="1" id="KW-1133">Transmembrane helix</keyword>